<dbReference type="EC" id="3.2.1.8" evidence="2"/>
<dbReference type="EMBL" id="CP025197">
    <property type="protein sequence ID" value="AUG58476.1"/>
    <property type="molecule type" value="Genomic_DNA"/>
</dbReference>
<dbReference type="InterPro" id="IPR016134">
    <property type="entry name" value="Dockerin_dom"/>
</dbReference>
<dbReference type="Proteomes" id="UP000233534">
    <property type="component" value="Chromosome"/>
</dbReference>
<dbReference type="RefSeq" id="WP_101302983.1">
    <property type="nucleotide sequence ID" value="NZ_CP025197.1"/>
</dbReference>
<evidence type="ECO:0000313" key="2">
    <source>
        <dbReference type="EMBL" id="AUG58476.1"/>
    </source>
</evidence>
<keyword evidence="2" id="KW-0119">Carbohydrate metabolism</keyword>
<dbReference type="Pfam" id="PF14262">
    <property type="entry name" value="Cthe_2159"/>
    <property type="match status" value="2"/>
</dbReference>
<dbReference type="Gene3D" id="1.10.1330.10">
    <property type="entry name" value="Dockerin domain"/>
    <property type="match status" value="1"/>
</dbReference>
<gene>
    <name evidence="2" type="primary">xynY2</name>
    <name evidence="2" type="ORF">HVS_13020</name>
</gene>
<dbReference type="Pfam" id="PF00404">
    <property type="entry name" value="Dockerin_1"/>
    <property type="match status" value="1"/>
</dbReference>
<proteinExistence type="predicted"/>
<dbReference type="InterPro" id="IPR018247">
    <property type="entry name" value="EF_Hand_1_Ca_BS"/>
</dbReference>
<sequence>MYKKIFLILLTVVFLFSISGVVYGQGDILYGDLNKDGDINSIDASILSRHVLNVKPYEDTNIADLDGDGFVDSIDYVFLSRYILHIIDKFPVEAIPPMDGEIILGDTIEYSGKGISVEDSIVTITAGGRYKVKGTLEDGMIKVDTTGDVELELINANITNSNGPAIYIANANKADIVTKTAFNSLTDGSVSIYDTEEEKVEGALVSNAPLSICGPGILSVTGNYDQGIISYSKLCIEGTRVNIVSNAADGIHSKESIEIISSDIKIHAASDGIHSKEGIEIIDSDIEIDVASDGIDSKAGIYIQKGRLNIKAAKHGITSKGEIELDDVIELVLNTGRDGFNTGGSVLIKDSRIFIEANEEGFDVDGDVTLLDSEDRISLLEITSIGDAFDVSGKMILNKGAFYITSTENDIFDADGGIEIKESILRFDAGKHGLTTESDISILDGDIEIVSKRDGLNADGDVIIVKNEASIGVGRSGKIKIEAGEEGFDIGGSLTLEAGEIDITSFGDVFSVSGDIIIEKGSFNLKSTSGEDDGIDSDGSITINGGTFVIDAGKDAITADLDITIEGGHFSINSGSDAFDAGECVLIENGNFEISSGNDGIKGSYVVINGGEIDAISVAETIDGKNSIKINGGNIKLLSEESSAIYAKELAEVTISGGNITAIGADNSDDEKLAAGILCDPNTFTITGGTLIATGEMNSSPNPELSTQCTVLLGGAEEGSVISITSNGEEILSFTAPKKYQSMLLITSPELVLDGEYELNIDGENVLSFKITSMVTNTVETTDVKIAFYR</sequence>
<protein>
    <submittedName>
        <fullName evidence="2">Endo-1,4-beta-xylanase Y</fullName>
        <ecNumber evidence="2">3.2.1.8</ecNumber>
    </submittedName>
</protein>
<keyword evidence="2" id="KW-0858">Xylan degradation</keyword>
<reference evidence="2 3" key="1">
    <citation type="submission" date="2017-12" db="EMBL/GenBank/DDBJ databases">
        <title>Complete genome sequence of Herbivorax saccincola GGR1, a novel Cellulosome-producing hydrolytic bacterium in a thermophilic biogas plant, established by Illumina and Nanopore MinION sequencing.</title>
        <authorList>
            <person name="Pechtl A."/>
            <person name="Ruckert C."/>
            <person name="Koeck D.E."/>
            <person name="Maus I."/>
            <person name="Winkler A."/>
            <person name="Kalinowski J."/>
            <person name="Puhler A."/>
            <person name="Schwarz W.W."/>
            <person name="Zverlov V.V."/>
            <person name="Schluter A."/>
            <person name="Liebl W."/>
        </authorList>
    </citation>
    <scope>NUCLEOTIDE SEQUENCE [LARGE SCALE GENOMIC DNA]</scope>
    <source>
        <strain evidence="3">SR1</strain>
    </source>
</reference>
<dbReference type="InterPro" id="IPR025584">
    <property type="entry name" value="Cthe_2159"/>
</dbReference>
<name>A0A2K9E9X3_9FIRM</name>
<dbReference type="PROSITE" id="PS51766">
    <property type="entry name" value="DOCKERIN"/>
    <property type="match status" value="1"/>
</dbReference>
<dbReference type="PROSITE" id="PS00018">
    <property type="entry name" value="EF_HAND_1"/>
    <property type="match status" value="1"/>
</dbReference>
<dbReference type="AlphaFoldDB" id="A0A2K9E9X3"/>
<evidence type="ECO:0000313" key="3">
    <source>
        <dbReference type="Proteomes" id="UP000233534"/>
    </source>
</evidence>
<keyword evidence="2" id="KW-0378">Hydrolase</keyword>
<evidence type="ECO:0000259" key="1">
    <source>
        <dbReference type="PROSITE" id="PS51766"/>
    </source>
</evidence>
<dbReference type="SUPFAM" id="SSF63446">
    <property type="entry name" value="Type I dockerin domain"/>
    <property type="match status" value="1"/>
</dbReference>
<accession>A0A2K9E9X3</accession>
<keyword evidence="3" id="KW-1185">Reference proteome</keyword>
<dbReference type="GO" id="GO:0031176">
    <property type="term" value="F:endo-1,4-beta-xylanase activity"/>
    <property type="evidence" value="ECO:0007669"/>
    <property type="project" value="UniProtKB-EC"/>
</dbReference>
<dbReference type="KEGG" id="hsc:HVS_13020"/>
<dbReference type="GO" id="GO:0045493">
    <property type="term" value="P:xylan catabolic process"/>
    <property type="evidence" value="ECO:0007669"/>
    <property type="project" value="UniProtKB-KW"/>
</dbReference>
<dbReference type="InterPro" id="IPR002105">
    <property type="entry name" value="Dockerin_1_rpt"/>
</dbReference>
<organism evidence="2 3">
    <name type="scientific">Acetivibrio saccincola</name>
    <dbReference type="NCBI Taxonomy" id="1677857"/>
    <lineage>
        <taxon>Bacteria</taxon>
        <taxon>Bacillati</taxon>
        <taxon>Bacillota</taxon>
        <taxon>Clostridia</taxon>
        <taxon>Eubacteriales</taxon>
        <taxon>Oscillospiraceae</taxon>
        <taxon>Acetivibrio</taxon>
    </lineage>
</organism>
<dbReference type="PROSITE" id="PS00448">
    <property type="entry name" value="CLOS_CELLULOSOME_RPT"/>
    <property type="match status" value="1"/>
</dbReference>
<keyword evidence="2" id="KW-0624">Polysaccharide degradation</keyword>
<dbReference type="InterPro" id="IPR036439">
    <property type="entry name" value="Dockerin_dom_sf"/>
</dbReference>
<dbReference type="CDD" id="cd14256">
    <property type="entry name" value="Dockerin_I"/>
    <property type="match status" value="1"/>
</dbReference>
<keyword evidence="2" id="KW-0326">Glycosidase</keyword>
<feature type="domain" description="Dockerin" evidence="1">
    <location>
        <begin position="26"/>
        <end position="92"/>
    </location>
</feature>